<organism evidence="2">
    <name type="scientific">uncultured bacterium</name>
    <name type="common">gcode 4</name>
    <dbReference type="NCBI Taxonomy" id="1234023"/>
    <lineage>
        <taxon>Bacteria</taxon>
        <taxon>environmental samples</taxon>
    </lineage>
</organism>
<reference evidence="2" key="1">
    <citation type="journal article" date="2012" name="Science">
        <title>Fermentation, hydrogen, and sulfur metabolism in multiple uncultivated bacterial phyla.</title>
        <authorList>
            <person name="Wrighton K.C."/>
            <person name="Thomas B.C."/>
            <person name="Sharon I."/>
            <person name="Miller C.S."/>
            <person name="Castelle C.J."/>
            <person name="VerBerkmoes N.C."/>
            <person name="Wilkins M.J."/>
            <person name="Hettich R.L."/>
            <person name="Lipton M.S."/>
            <person name="Williams K.H."/>
            <person name="Long P.E."/>
            <person name="Banfield J.F."/>
        </authorList>
    </citation>
    <scope>NUCLEOTIDE SEQUENCE [LARGE SCALE GENOMIC DNA]</scope>
</reference>
<protein>
    <recommendedName>
        <fullName evidence="1">A-kinase anchor protein 7-like phosphoesterase domain-containing protein</fullName>
    </recommendedName>
</protein>
<dbReference type="InterPro" id="IPR019510">
    <property type="entry name" value="AKAP7-like_phosphoesterase"/>
</dbReference>
<name>K2GZH7_9BACT</name>
<sequence>MITSYFVWVSLKKIAFMNLFVSLQKIIRENWLEKSVKLQNPATIHTTLYYFWRYLSEEQISLAKDEIDKIRSELKDDKIILKDFRYFLHWEKAIFYIAPETDIDLQSFNRGFEELFHEESDKNKLAYIPHITIMRIKDISEYERFKTLFENEVRWFLRDFWKLDYLEDVNLYCVNSDYDPEMQISIY</sequence>
<gene>
    <name evidence="2" type="ORF">ACD_2C00264G0010</name>
</gene>
<dbReference type="Gene3D" id="3.90.1140.10">
    <property type="entry name" value="Cyclic phosphodiesterase"/>
    <property type="match status" value="1"/>
</dbReference>
<dbReference type="EMBL" id="AMFJ01000264">
    <property type="protein sequence ID" value="EKE28925.1"/>
    <property type="molecule type" value="Genomic_DNA"/>
</dbReference>
<accession>K2GZH7</accession>
<comment type="caution">
    <text evidence="2">The sequence shown here is derived from an EMBL/GenBank/DDBJ whole genome shotgun (WGS) entry which is preliminary data.</text>
</comment>
<evidence type="ECO:0000259" key="1">
    <source>
        <dbReference type="Pfam" id="PF10469"/>
    </source>
</evidence>
<dbReference type="Pfam" id="PF10469">
    <property type="entry name" value="AKAP7_NLS"/>
    <property type="match status" value="1"/>
</dbReference>
<proteinExistence type="predicted"/>
<dbReference type="SUPFAM" id="SSF55144">
    <property type="entry name" value="LigT-like"/>
    <property type="match status" value="1"/>
</dbReference>
<evidence type="ECO:0000313" key="2">
    <source>
        <dbReference type="EMBL" id="EKE28925.1"/>
    </source>
</evidence>
<feature type="domain" description="A-kinase anchor protein 7-like phosphoesterase" evidence="1">
    <location>
        <begin position="4"/>
        <end position="147"/>
    </location>
</feature>
<dbReference type="InterPro" id="IPR009097">
    <property type="entry name" value="Cyclic_Pdiesterase"/>
</dbReference>
<dbReference type="AlphaFoldDB" id="K2GZH7"/>